<comment type="similarity">
    <text evidence="2 7">Belongs to the FliR/MopE/SpaR family.</text>
</comment>
<evidence type="ECO:0000313" key="9">
    <source>
        <dbReference type="Proteomes" id="UP000035963"/>
    </source>
</evidence>
<dbReference type="PANTHER" id="PTHR30065">
    <property type="entry name" value="FLAGELLAR BIOSYNTHETIC PROTEIN FLIR"/>
    <property type="match status" value="1"/>
</dbReference>
<dbReference type="PATRIC" id="fig|908627.4.peg.7992"/>
<comment type="caution">
    <text evidence="8">The sequence shown here is derived from an EMBL/GenBank/DDBJ whole genome shotgun (WGS) entry which is preliminary data.</text>
</comment>
<protein>
    <submittedName>
        <fullName evidence="8">Type III secretion protein</fullName>
    </submittedName>
</protein>
<accession>A0A0J1CLD1</accession>
<dbReference type="EMBL" id="AEJF01000214">
    <property type="protein sequence ID" value="KLU21537.1"/>
    <property type="molecule type" value="Genomic_DNA"/>
</dbReference>
<dbReference type="InterPro" id="IPR002010">
    <property type="entry name" value="T3SS_IM_R"/>
</dbReference>
<keyword evidence="9" id="KW-1185">Reference proteome</keyword>
<keyword evidence="6 7" id="KW-0472">Membrane</keyword>
<feature type="transmembrane region" description="Helical" evidence="7">
    <location>
        <begin position="162"/>
        <end position="187"/>
    </location>
</feature>
<keyword evidence="4 7" id="KW-0812">Transmembrane</keyword>
<comment type="caution">
    <text evidence="7">Lacks conserved residue(s) required for the propagation of feature annotation.</text>
</comment>
<evidence type="ECO:0000256" key="7">
    <source>
        <dbReference type="RuleBase" id="RU362072"/>
    </source>
</evidence>
<feature type="transmembrane region" description="Helical" evidence="7">
    <location>
        <begin position="108"/>
        <end position="132"/>
    </location>
</feature>
<dbReference type="GO" id="GO:0006605">
    <property type="term" value="P:protein targeting"/>
    <property type="evidence" value="ECO:0007669"/>
    <property type="project" value="UniProtKB-UniRule"/>
</dbReference>
<dbReference type="Pfam" id="PF01311">
    <property type="entry name" value="Bac_export_1"/>
    <property type="match status" value="1"/>
</dbReference>
<evidence type="ECO:0000256" key="6">
    <source>
        <dbReference type="ARBA" id="ARBA00023136"/>
    </source>
</evidence>
<evidence type="ECO:0000256" key="2">
    <source>
        <dbReference type="ARBA" id="ARBA00009772"/>
    </source>
</evidence>
<evidence type="ECO:0000256" key="4">
    <source>
        <dbReference type="ARBA" id="ARBA00022692"/>
    </source>
</evidence>
<evidence type="ECO:0000256" key="5">
    <source>
        <dbReference type="ARBA" id="ARBA00022989"/>
    </source>
</evidence>
<dbReference type="PRINTS" id="PR00953">
    <property type="entry name" value="TYPE3IMRPROT"/>
</dbReference>
<reference evidence="8 9" key="1">
    <citation type="journal article" date="2015" name="Genome Announc.">
        <title>Draft Genome Sequence of Burkholderia sp. Strain PML1(12), an Ectomycorrhizosphere-Inhabiting Bacterium with Effective Mineral-Weathering Ability.</title>
        <authorList>
            <person name="Uroz S."/>
            <person name="Oger P."/>
        </authorList>
    </citation>
    <scope>NUCLEOTIDE SEQUENCE [LARGE SCALE GENOMIC DNA]</scope>
    <source>
        <strain evidence="9">PML1(12)</strain>
    </source>
</reference>
<gene>
    <name evidence="8" type="ORF">EOS_35735</name>
</gene>
<dbReference type="Proteomes" id="UP000035963">
    <property type="component" value="Unassembled WGS sequence"/>
</dbReference>
<evidence type="ECO:0000313" key="8">
    <source>
        <dbReference type="EMBL" id="KLU21537.1"/>
    </source>
</evidence>
<dbReference type="InterPro" id="IPR006304">
    <property type="entry name" value="T3SS_SpaR/YscT"/>
</dbReference>
<organism evidence="8 9">
    <name type="scientific">Caballeronia mineralivorans PML1(12)</name>
    <dbReference type="NCBI Taxonomy" id="908627"/>
    <lineage>
        <taxon>Bacteria</taxon>
        <taxon>Pseudomonadati</taxon>
        <taxon>Pseudomonadota</taxon>
        <taxon>Betaproteobacteria</taxon>
        <taxon>Burkholderiales</taxon>
        <taxon>Burkholderiaceae</taxon>
        <taxon>Caballeronia</taxon>
    </lineage>
</organism>
<dbReference type="PANTHER" id="PTHR30065:SF7">
    <property type="entry name" value="SECRETION SYSTEM APPARATUS PROTEIN SSAT"/>
    <property type="match status" value="1"/>
</dbReference>
<sequence>MMRPFGVLLLLPVFTSRTLGGSLVRNALMVLIALPVIPAYLGMPALQGDGNGLTIALLYGREFTVGLMIGFCAALPFWAMDMAGYVIDTMRGSSIASALNPALGEQSSVFGMLFSHMLTVLFLISGGFNILLKALYESYLTLPPQPSLTFDPGFLRFISDEWYLMFELCITFAMPSMALMVLADIALGLISRSAQQLNVFFIAMPVKSALVLFVIAVGASFALLDFERRFSTFESVARTLLATFR</sequence>
<dbReference type="NCBIfam" id="TIGR01401">
    <property type="entry name" value="fliR_like_III"/>
    <property type="match status" value="1"/>
</dbReference>
<feature type="transmembrane region" description="Helical" evidence="7">
    <location>
        <begin position="199"/>
        <end position="224"/>
    </location>
</feature>
<keyword evidence="5 7" id="KW-1133">Transmembrane helix</keyword>
<name>A0A0J1CLD1_9BURK</name>
<evidence type="ECO:0000256" key="1">
    <source>
        <dbReference type="ARBA" id="ARBA00004651"/>
    </source>
</evidence>
<evidence type="ECO:0000256" key="3">
    <source>
        <dbReference type="ARBA" id="ARBA00022475"/>
    </source>
</evidence>
<keyword evidence="3 7" id="KW-1003">Cell membrane</keyword>
<proteinExistence type="inferred from homology"/>
<dbReference type="GO" id="GO:0005886">
    <property type="term" value="C:plasma membrane"/>
    <property type="evidence" value="ECO:0007669"/>
    <property type="project" value="UniProtKB-SubCell"/>
</dbReference>
<comment type="subcellular location">
    <subcellularLocation>
        <location evidence="1 7">Cell membrane</location>
        <topology evidence="1 7">Multi-pass membrane protein</topology>
    </subcellularLocation>
</comment>
<feature type="transmembrane region" description="Helical" evidence="7">
    <location>
        <begin position="63"/>
        <end position="87"/>
    </location>
</feature>
<dbReference type="AlphaFoldDB" id="A0A0J1CLD1"/>